<dbReference type="RefSeq" id="WP_158287001.1">
    <property type="nucleotide sequence ID" value="NZ_JABUHM010000001.1"/>
</dbReference>
<keyword evidence="2" id="KW-1185">Reference proteome</keyword>
<proteinExistence type="predicted"/>
<reference evidence="1 2" key="1">
    <citation type="journal article" date="2015" name="Stand. Genomic Sci.">
        <title>Genomic Encyclopedia of Bacterial and Archaeal Type Strains, Phase III: the genomes of soil and plant-associated and newly described type strains.</title>
        <authorList>
            <person name="Whitman W.B."/>
            <person name="Woyke T."/>
            <person name="Klenk H.P."/>
            <person name="Zhou Y."/>
            <person name="Lilburn T.G."/>
            <person name="Beck B.J."/>
            <person name="De Vos P."/>
            <person name="Vandamme P."/>
            <person name="Eisen J.A."/>
            <person name="Garrity G."/>
            <person name="Hugenholtz P."/>
            <person name="Kyrpides N.C."/>
        </authorList>
    </citation>
    <scope>NUCLEOTIDE SEQUENCE [LARGE SCALE GENOMIC DNA]</scope>
    <source>
        <strain evidence="1 2">CV53</strain>
    </source>
</reference>
<accession>A0A4R2BNC8</accession>
<organism evidence="1 2">
    <name type="scientific">Mesobacillus foraminis</name>
    <dbReference type="NCBI Taxonomy" id="279826"/>
    <lineage>
        <taxon>Bacteria</taxon>
        <taxon>Bacillati</taxon>
        <taxon>Bacillota</taxon>
        <taxon>Bacilli</taxon>
        <taxon>Bacillales</taxon>
        <taxon>Bacillaceae</taxon>
        <taxon>Mesobacillus</taxon>
    </lineage>
</organism>
<evidence type="ECO:0000313" key="1">
    <source>
        <dbReference type="EMBL" id="TCN27514.1"/>
    </source>
</evidence>
<protein>
    <submittedName>
        <fullName evidence="1">Uncharacterized protein</fullName>
    </submittedName>
</protein>
<dbReference type="EMBL" id="SLVV01000002">
    <property type="protein sequence ID" value="TCN27514.1"/>
    <property type="molecule type" value="Genomic_DNA"/>
</dbReference>
<dbReference type="AlphaFoldDB" id="A0A4R2BNC8"/>
<gene>
    <name evidence="1" type="ORF">EV146_102468</name>
</gene>
<evidence type="ECO:0000313" key="2">
    <source>
        <dbReference type="Proteomes" id="UP000295689"/>
    </source>
</evidence>
<sequence>MARKKKTLAQKLLKMAFKELATAGKKGGFNSWRSTEGKFKNTWKVK</sequence>
<comment type="caution">
    <text evidence="1">The sequence shown here is derived from an EMBL/GenBank/DDBJ whole genome shotgun (WGS) entry which is preliminary data.</text>
</comment>
<dbReference type="Proteomes" id="UP000295689">
    <property type="component" value="Unassembled WGS sequence"/>
</dbReference>
<name>A0A4R2BNC8_9BACI</name>